<feature type="transmembrane region" description="Helical" evidence="6">
    <location>
        <begin position="29"/>
        <end position="49"/>
    </location>
</feature>
<feature type="transmembrane region" description="Helical" evidence="6">
    <location>
        <begin position="56"/>
        <end position="77"/>
    </location>
</feature>
<organism evidence="7 8">
    <name type="scientific">Rhizobium etli</name>
    <dbReference type="NCBI Taxonomy" id="29449"/>
    <lineage>
        <taxon>Bacteria</taxon>
        <taxon>Pseudomonadati</taxon>
        <taxon>Pseudomonadota</taxon>
        <taxon>Alphaproteobacteria</taxon>
        <taxon>Hyphomicrobiales</taxon>
        <taxon>Rhizobiaceae</taxon>
        <taxon>Rhizobium/Agrobacterium group</taxon>
        <taxon>Rhizobium</taxon>
    </lineage>
</organism>
<dbReference type="InterPro" id="IPR001851">
    <property type="entry name" value="ABC_transp_permease"/>
</dbReference>
<feature type="transmembrane region" description="Helical" evidence="6">
    <location>
        <begin position="257"/>
        <end position="282"/>
    </location>
</feature>
<keyword evidence="7" id="KW-0614">Plasmid</keyword>
<feature type="transmembrane region" description="Helical" evidence="6">
    <location>
        <begin position="157"/>
        <end position="179"/>
    </location>
</feature>
<feature type="transmembrane region" description="Helical" evidence="6">
    <location>
        <begin position="83"/>
        <end position="104"/>
    </location>
</feature>
<evidence type="ECO:0000256" key="3">
    <source>
        <dbReference type="ARBA" id="ARBA00022692"/>
    </source>
</evidence>
<dbReference type="CDD" id="cd06581">
    <property type="entry name" value="TM_PBP1_LivM_like"/>
    <property type="match status" value="1"/>
</dbReference>
<dbReference type="PANTHER" id="PTHR30482">
    <property type="entry name" value="HIGH-AFFINITY BRANCHED-CHAIN AMINO ACID TRANSPORT SYSTEM PERMEASE"/>
    <property type="match status" value="1"/>
</dbReference>
<reference evidence="7 8" key="1">
    <citation type="submission" date="2017-04" db="EMBL/GenBank/DDBJ databases">
        <title>Complete genome sequences of Rhizobium genomic linages associated to common bean (phaseolus vulgaris).</title>
        <authorList>
            <person name="Santamaria R.I."/>
            <person name="Bustos P."/>
            <person name="Perez-Carrascal O."/>
            <person name="Martinez-Flores I."/>
            <person name="Juarez S."/>
            <person name="Lozano L."/>
            <person name="Miranda F."/>
            <person name="Vinuesa P."/>
            <person name="Martinez-Romero E."/>
            <person name="Cevallos M.A."/>
            <person name="Romero D."/>
            <person name="Davila G."/>
            <person name="Gonzalez V."/>
        </authorList>
    </citation>
    <scope>NUCLEOTIDE SEQUENCE [LARGE SCALE GENOMIC DNA]</scope>
    <source>
        <strain evidence="7 8">NXC12</strain>
        <plasmid evidence="8">pretnxc12d</plasmid>
    </source>
</reference>
<accession>A0AAN1EMU7</accession>
<gene>
    <name evidence="7" type="ORF">NXC12_PD00122</name>
</gene>
<dbReference type="AlphaFoldDB" id="A0AAN1EMU7"/>
<feature type="transmembrane region" description="Helical" evidence="6">
    <location>
        <begin position="350"/>
        <end position="377"/>
    </location>
</feature>
<evidence type="ECO:0000256" key="4">
    <source>
        <dbReference type="ARBA" id="ARBA00022989"/>
    </source>
</evidence>
<dbReference type="EMBL" id="CP020910">
    <property type="protein sequence ID" value="ARQ13227.1"/>
    <property type="molecule type" value="Genomic_DNA"/>
</dbReference>
<feature type="transmembrane region" description="Helical" evidence="6">
    <location>
        <begin position="7"/>
        <end position="23"/>
    </location>
</feature>
<dbReference type="Proteomes" id="UP000194159">
    <property type="component" value="Plasmid pRetNXC12d"/>
</dbReference>
<feature type="transmembrane region" description="Helical" evidence="6">
    <location>
        <begin position="116"/>
        <end position="137"/>
    </location>
</feature>
<evidence type="ECO:0000313" key="7">
    <source>
        <dbReference type="EMBL" id="ARQ13227.1"/>
    </source>
</evidence>
<geneLocation type="plasmid" evidence="8">
    <name>pretnxc12d</name>
</geneLocation>
<evidence type="ECO:0000256" key="2">
    <source>
        <dbReference type="ARBA" id="ARBA00022475"/>
    </source>
</evidence>
<evidence type="ECO:0000256" key="1">
    <source>
        <dbReference type="ARBA" id="ARBA00004651"/>
    </source>
</evidence>
<dbReference type="InterPro" id="IPR043428">
    <property type="entry name" value="LivM-like"/>
</dbReference>
<feature type="transmembrane region" description="Helical" evidence="6">
    <location>
        <begin position="191"/>
        <end position="207"/>
    </location>
</feature>
<comment type="subcellular location">
    <subcellularLocation>
        <location evidence="1">Cell membrane</location>
        <topology evidence="1">Multi-pass membrane protein</topology>
    </subcellularLocation>
</comment>
<dbReference type="PANTHER" id="PTHR30482:SF1">
    <property type="entry name" value="BRANCHED-CHAIN AMINO ACID TRANSPORT PERMEASE PROTEIN LIVM-RELATED"/>
    <property type="match status" value="1"/>
</dbReference>
<dbReference type="RefSeq" id="WP_086083812.1">
    <property type="nucleotide sequence ID" value="NZ_CP020910.1"/>
</dbReference>
<dbReference type="GO" id="GO:0005886">
    <property type="term" value="C:plasma membrane"/>
    <property type="evidence" value="ECO:0007669"/>
    <property type="project" value="UniProtKB-SubCell"/>
</dbReference>
<keyword evidence="5 6" id="KW-0472">Membrane</keyword>
<evidence type="ECO:0000256" key="6">
    <source>
        <dbReference type="SAM" id="Phobius"/>
    </source>
</evidence>
<feature type="transmembrane region" description="Helical" evidence="6">
    <location>
        <begin position="312"/>
        <end position="330"/>
    </location>
</feature>
<dbReference type="GO" id="GO:0015658">
    <property type="term" value="F:branched-chain amino acid transmembrane transporter activity"/>
    <property type="evidence" value="ECO:0007669"/>
    <property type="project" value="InterPro"/>
</dbReference>
<keyword evidence="2" id="KW-1003">Cell membrane</keyword>
<name>A0AAN1EMU7_RHIET</name>
<keyword evidence="3 6" id="KW-0812">Transmembrane</keyword>
<keyword evidence="4 6" id="KW-1133">Transmembrane helix</keyword>
<proteinExistence type="predicted"/>
<protein>
    <submittedName>
        <fullName evidence="7">Branched-chain amino acid ABC transporter permease protein</fullName>
    </submittedName>
</protein>
<evidence type="ECO:0000256" key="5">
    <source>
        <dbReference type="ARBA" id="ARBA00023136"/>
    </source>
</evidence>
<evidence type="ECO:0000313" key="8">
    <source>
        <dbReference type="Proteomes" id="UP000194159"/>
    </source>
</evidence>
<dbReference type="Pfam" id="PF02653">
    <property type="entry name" value="BPD_transp_2"/>
    <property type="match status" value="2"/>
</dbReference>
<sequence>MRQVKRPLILYTAVLLAYLLVGLTQSWTLALTLLCDGLIVAIAALGVNIQWGYAGLFNVGVAGFFAFGGLAVALVAMPLNPEAWSAGTPMILAALAFGALIIFLTARVYRSKAPEITRLTLAAVLLIAGLIGFRIAFDPAVVAVEALNPASAGNVGGLGLPVPLSWLLGGIFAAGAAWVVAKTALGLRSDYLAIATLGISQIIIIVLKNEEWLDRGVKNITSIDRWPVPQEASLQQQDWFGGVANYVGTDVRTASTIFVALCFASLLAVVLLVLVLLAECSLKSPWGRMMRAIRDNETAAEAMGKNVKQRHLQVFILGSAVIGIAGALYVTLHGLFSPVSYDDPLRYTFLIWAMVILGGSGNNWGAVLGALIVMLIWGQAENLGPALFQLFTAPLAEGPLKAHLIDTAVQMRLPMVGLMLLLVLRFSPRGLLPEK</sequence>